<organism evidence="2 3">
    <name type="scientific">Eubacterium maltosivorans</name>
    <dbReference type="NCBI Taxonomy" id="2041044"/>
    <lineage>
        <taxon>Bacteria</taxon>
        <taxon>Bacillati</taxon>
        <taxon>Bacillota</taxon>
        <taxon>Clostridia</taxon>
        <taxon>Eubacteriales</taxon>
        <taxon>Eubacteriaceae</taxon>
        <taxon>Eubacterium</taxon>
    </lineage>
</organism>
<sequence>MVIDYSERRKTMNKLERILLFIVSLLGLATAFVMFALLFPVPYVSDTLAAYLVFENWLGYYLIGFSVVLMIAFLVLFFISILAPASSHYLTINKAKGKIKISKEAIESTARYAVSDLIGNNAIDVKAKLNKRSHEPKIQADVYVDDADDITGLANNIQQNIYQTVGSTINQPVKSVKVKVHEMDARSKGAHRQVL</sequence>
<feature type="transmembrane region" description="Helical" evidence="1">
    <location>
        <begin position="59"/>
        <end position="83"/>
    </location>
</feature>
<dbReference type="AlphaFoldDB" id="A0A4P9CD81"/>
<keyword evidence="1" id="KW-0812">Transmembrane</keyword>
<evidence type="ECO:0000313" key="2">
    <source>
        <dbReference type="EMBL" id="QCT72642.1"/>
    </source>
</evidence>
<protein>
    <submittedName>
        <fullName evidence="2">Alkaline shock response membrane anchor protein AmaP</fullName>
    </submittedName>
</protein>
<evidence type="ECO:0000313" key="3">
    <source>
        <dbReference type="Proteomes" id="UP000218387"/>
    </source>
</evidence>
<dbReference type="EMBL" id="CP029487">
    <property type="protein sequence ID" value="QCT72642.1"/>
    <property type="molecule type" value="Genomic_DNA"/>
</dbReference>
<keyword evidence="1" id="KW-0472">Membrane</keyword>
<proteinExistence type="predicted"/>
<keyword evidence="3" id="KW-1185">Reference proteome</keyword>
<reference evidence="2 3" key="1">
    <citation type="submission" date="2018-05" db="EMBL/GenBank/DDBJ databases">
        <title>Genome comparison of Eubacterium sp.</title>
        <authorList>
            <person name="Feng Y."/>
            <person name="Sanchez-Andrea I."/>
            <person name="Stams A.J.M."/>
            <person name="De Vos W.M."/>
        </authorList>
    </citation>
    <scope>NUCLEOTIDE SEQUENCE [LARGE SCALE GENOMIC DNA]</scope>
    <source>
        <strain evidence="2 3">YI</strain>
    </source>
</reference>
<feature type="transmembrane region" description="Helical" evidence="1">
    <location>
        <begin position="18"/>
        <end position="39"/>
    </location>
</feature>
<accession>A0A4P9CD81</accession>
<evidence type="ECO:0000256" key="1">
    <source>
        <dbReference type="SAM" id="Phobius"/>
    </source>
</evidence>
<name>A0A4P9CD81_EUBML</name>
<dbReference type="Proteomes" id="UP000218387">
    <property type="component" value="Chromosome"/>
</dbReference>
<keyword evidence="1" id="KW-1133">Transmembrane helix</keyword>
<dbReference type="KEGG" id="emt:CPZ25_015330"/>
<gene>
    <name evidence="2" type="primary">amaP</name>
    <name evidence="2" type="ORF">CPZ25_015330</name>
</gene>
<dbReference type="NCBIfam" id="NF033218">
    <property type="entry name" value="anchor_AmaP"/>
    <property type="match status" value="1"/>
</dbReference>